<evidence type="ECO:0000313" key="2">
    <source>
        <dbReference type="EMBL" id="OJA14218.1"/>
    </source>
</evidence>
<organism evidence="2 3">
    <name type="scientific">Rhizopogon vesiculosus</name>
    <dbReference type="NCBI Taxonomy" id="180088"/>
    <lineage>
        <taxon>Eukaryota</taxon>
        <taxon>Fungi</taxon>
        <taxon>Dikarya</taxon>
        <taxon>Basidiomycota</taxon>
        <taxon>Agaricomycotina</taxon>
        <taxon>Agaricomycetes</taxon>
        <taxon>Agaricomycetidae</taxon>
        <taxon>Boletales</taxon>
        <taxon>Suillineae</taxon>
        <taxon>Rhizopogonaceae</taxon>
        <taxon>Rhizopogon</taxon>
    </lineage>
</organism>
<dbReference type="EMBL" id="LVVM01003818">
    <property type="protein sequence ID" value="OJA14218.1"/>
    <property type="molecule type" value="Genomic_DNA"/>
</dbReference>
<accession>A0A1J8QXL5</accession>
<evidence type="ECO:0000256" key="1">
    <source>
        <dbReference type="SAM" id="Coils"/>
    </source>
</evidence>
<keyword evidence="3" id="KW-1185">Reference proteome</keyword>
<comment type="caution">
    <text evidence="2">The sequence shown here is derived from an EMBL/GenBank/DDBJ whole genome shotgun (WGS) entry which is preliminary data.</text>
</comment>
<name>A0A1J8QXL5_9AGAM</name>
<feature type="coiled-coil region" evidence="1">
    <location>
        <begin position="41"/>
        <end position="68"/>
    </location>
</feature>
<proteinExistence type="predicted"/>
<evidence type="ECO:0000313" key="3">
    <source>
        <dbReference type="Proteomes" id="UP000183567"/>
    </source>
</evidence>
<dbReference type="AlphaFoldDB" id="A0A1J8QXL5"/>
<gene>
    <name evidence="2" type="ORF">AZE42_10067</name>
</gene>
<reference evidence="2 3" key="1">
    <citation type="submission" date="2016-03" db="EMBL/GenBank/DDBJ databases">
        <title>Comparative genomics of the ectomycorrhizal sister species Rhizopogon vinicolor and Rhizopogon vesiculosus (Basidiomycota: Boletales) reveals a divergence of the mating type B locus.</title>
        <authorList>
            <person name="Mujic A.B."/>
            <person name="Kuo A."/>
            <person name="Tritt A."/>
            <person name="Lipzen A."/>
            <person name="Chen C."/>
            <person name="Johnson J."/>
            <person name="Sharma A."/>
            <person name="Barry K."/>
            <person name="Grigoriev I.V."/>
            <person name="Spatafora J.W."/>
        </authorList>
    </citation>
    <scope>NUCLEOTIDE SEQUENCE [LARGE SCALE GENOMIC DNA]</scope>
    <source>
        <strain evidence="2 3">AM-OR11-056</strain>
    </source>
</reference>
<sequence length="187" mass="21070">MQKYHGSTILSEVKILLRFEPLITFGEFILLQDPLALRRQIDQLQEHIDLLKMENAIIQERMNLLQQQQDINLPAGTGKAQQLNDVCDETVHADFHDTEESHDDAMSGISFALEGANGFVGSRSHSRLSAVFSDHSVVVQTQPQRRGSTSKLRAKLRNIVTAHRRFQSMDVPHEPPALFQGLVSSVF</sequence>
<dbReference type="Proteomes" id="UP000183567">
    <property type="component" value="Unassembled WGS sequence"/>
</dbReference>
<protein>
    <submittedName>
        <fullName evidence="2">Uncharacterized protein</fullName>
    </submittedName>
</protein>
<dbReference type="OrthoDB" id="2677275at2759"/>
<keyword evidence="1" id="KW-0175">Coiled coil</keyword>